<organism evidence="1">
    <name type="scientific">Siphoviridae sp. ctiJm4</name>
    <dbReference type="NCBI Taxonomy" id="2827916"/>
    <lineage>
        <taxon>Viruses</taxon>
        <taxon>Duplodnaviria</taxon>
        <taxon>Heunggongvirae</taxon>
        <taxon>Uroviricota</taxon>
        <taxon>Caudoviricetes</taxon>
    </lineage>
</organism>
<dbReference type="Gene3D" id="1.10.287.1080">
    <property type="entry name" value="MazG-like"/>
    <property type="match status" value="1"/>
</dbReference>
<reference evidence="1" key="1">
    <citation type="journal article" date="2021" name="Proc. Natl. Acad. Sci. U.S.A.">
        <title>A Catalog of Tens of Thousands of Viruses from Human Metagenomes Reveals Hidden Associations with Chronic Diseases.</title>
        <authorList>
            <person name="Tisza M.J."/>
            <person name="Buck C.B."/>
        </authorList>
    </citation>
    <scope>NUCLEOTIDE SEQUENCE</scope>
    <source>
        <strain evidence="1">CtiJm4</strain>
    </source>
</reference>
<accession>A0A8S5T0Y8</accession>
<protein>
    <submittedName>
        <fullName evidence="1">NTP-PPase-like protein</fullName>
    </submittedName>
</protein>
<proteinExistence type="predicted"/>
<sequence>MKSKDELTDLVNKIEKWAVDLGLNSNSNPLQQTLKYYEEVGELAKAIQQNNLIEIMDGIGDSVVVGAVMGSQLRQFSINEKYDDMPLVGIESEYVPFIPMPDKKRLPNIFYSYTKDLQKYINYCITAYDEEEHGHYLFKFYGNFLQSAHQLALCLGIDFNKCVKMAYATIHFRSGEIVDGIFIKRLPEAIIKIPTKKLELSIDNLINEVVKYAEENRIRFFKVEFDLEIDNYNRI</sequence>
<dbReference type="SUPFAM" id="SSF101386">
    <property type="entry name" value="all-alpha NTP pyrophosphatases"/>
    <property type="match status" value="1"/>
</dbReference>
<evidence type="ECO:0000313" key="1">
    <source>
        <dbReference type="EMBL" id="DAF56886.1"/>
    </source>
</evidence>
<name>A0A8S5T0Y8_9CAUD</name>
<dbReference type="EMBL" id="BK032724">
    <property type="protein sequence ID" value="DAF56886.1"/>
    <property type="molecule type" value="Genomic_DNA"/>
</dbReference>